<dbReference type="EMBL" id="JAMXFF010000058">
    <property type="protein sequence ID" value="MCT7969732.1"/>
    <property type="molecule type" value="Genomic_DNA"/>
</dbReference>
<accession>A0ABT2MYA9</accession>
<evidence type="ECO:0000313" key="2">
    <source>
        <dbReference type="EMBL" id="MCT7969732.1"/>
    </source>
</evidence>
<sequence length="48" mass="5451">MIQNFGEPNTERETVSQITPPDRLDLLDTDYDALIATDRRSPLPNSHP</sequence>
<reference evidence="2 3" key="1">
    <citation type="journal article" date="2022" name="Front. Microbiol.">
        <title>High genomic differentiation and limited gene flow indicate recent cryptic speciation within the genus Laspinema (cyanobacteria).</title>
        <authorList>
            <person name="Stanojkovic A."/>
            <person name="Skoupy S."/>
            <person name="Skaloud P."/>
            <person name="Dvorak P."/>
        </authorList>
    </citation>
    <scope>NUCLEOTIDE SEQUENCE [LARGE SCALE GENOMIC DNA]</scope>
    <source>
        <strain evidence="2 3">D2a</strain>
    </source>
</reference>
<organism evidence="2 3">
    <name type="scientific">Laspinema palackyanum D2a</name>
    <dbReference type="NCBI Taxonomy" id="2953684"/>
    <lineage>
        <taxon>Bacteria</taxon>
        <taxon>Bacillati</taxon>
        <taxon>Cyanobacteriota</taxon>
        <taxon>Cyanophyceae</taxon>
        <taxon>Oscillatoriophycideae</taxon>
        <taxon>Oscillatoriales</taxon>
        <taxon>Laspinemataceae</taxon>
        <taxon>Laspinema</taxon>
        <taxon>Laspinema palackyanum</taxon>
    </lineage>
</organism>
<comment type="caution">
    <text evidence="2">The sequence shown here is derived from an EMBL/GenBank/DDBJ whole genome shotgun (WGS) entry which is preliminary data.</text>
</comment>
<dbReference type="RefSeq" id="WP_368009180.1">
    <property type="nucleotide sequence ID" value="NZ_JAMXFF010000058.1"/>
</dbReference>
<feature type="region of interest" description="Disordered" evidence="1">
    <location>
        <begin position="1"/>
        <end position="26"/>
    </location>
</feature>
<proteinExistence type="predicted"/>
<gene>
    <name evidence="2" type="ORF">NG799_25805</name>
</gene>
<evidence type="ECO:0000256" key="1">
    <source>
        <dbReference type="SAM" id="MobiDB-lite"/>
    </source>
</evidence>
<evidence type="ECO:0000313" key="3">
    <source>
        <dbReference type="Proteomes" id="UP001525890"/>
    </source>
</evidence>
<protein>
    <submittedName>
        <fullName evidence="2">Uncharacterized protein</fullName>
    </submittedName>
</protein>
<dbReference type="Proteomes" id="UP001525890">
    <property type="component" value="Unassembled WGS sequence"/>
</dbReference>
<name>A0ABT2MYA9_9CYAN</name>
<keyword evidence="3" id="KW-1185">Reference proteome</keyword>